<evidence type="ECO:0000256" key="5">
    <source>
        <dbReference type="ARBA" id="ARBA00022679"/>
    </source>
</evidence>
<comment type="similarity">
    <text evidence="2 12">Belongs to the UDP-glycosyltransferase family.</text>
</comment>
<dbReference type="FunFam" id="3.40.50.2000:FF:000081">
    <property type="entry name" value="UDP-glucuronosyltransferase 2A2"/>
    <property type="match status" value="1"/>
</dbReference>
<name>A0A4X1TL78_PIG</name>
<dbReference type="PROSITE" id="PS00375">
    <property type="entry name" value="UDPGT"/>
    <property type="match status" value="1"/>
</dbReference>
<evidence type="ECO:0000256" key="11">
    <source>
        <dbReference type="ARBA" id="ARBA00023180"/>
    </source>
</evidence>
<keyword evidence="10" id="KW-0472">Membrane</keyword>
<evidence type="ECO:0000256" key="14">
    <source>
        <dbReference type="SAM" id="SignalP"/>
    </source>
</evidence>
<evidence type="ECO:0000256" key="8">
    <source>
        <dbReference type="ARBA" id="ARBA00022824"/>
    </source>
</evidence>
<keyword evidence="8" id="KW-0256">Endoplasmic reticulum</keyword>
<feature type="signal peptide" evidence="14">
    <location>
        <begin position="1"/>
        <end position="21"/>
    </location>
</feature>
<comment type="subcellular location">
    <subcellularLocation>
        <location evidence="1">Endoplasmic reticulum membrane</location>
        <topology evidence="1">Single-pass membrane protein</topology>
    </subcellularLocation>
</comment>
<dbReference type="CDD" id="cd03784">
    <property type="entry name" value="GT1_Gtf-like"/>
    <property type="match status" value="1"/>
</dbReference>
<keyword evidence="4 12" id="KW-0328">Glycosyltransferase</keyword>
<evidence type="ECO:0000256" key="10">
    <source>
        <dbReference type="ARBA" id="ARBA00023136"/>
    </source>
</evidence>
<dbReference type="Proteomes" id="UP000314985">
    <property type="component" value="Unassembled WGS sequence"/>
</dbReference>
<evidence type="ECO:0000256" key="13">
    <source>
        <dbReference type="SAM" id="MobiDB-lite"/>
    </source>
</evidence>
<dbReference type="GO" id="GO:0015020">
    <property type="term" value="F:glucuronosyltransferase activity"/>
    <property type="evidence" value="ECO:0007669"/>
    <property type="project" value="UniProtKB-EC"/>
</dbReference>
<evidence type="ECO:0000313" key="16">
    <source>
        <dbReference type="Proteomes" id="UP000314985"/>
    </source>
</evidence>
<dbReference type="InterPro" id="IPR035595">
    <property type="entry name" value="UDP_glycos_trans_CS"/>
</dbReference>
<dbReference type="PANTHER" id="PTHR48043">
    <property type="entry name" value="EG:EG0003.4 PROTEIN-RELATED"/>
    <property type="match status" value="1"/>
</dbReference>
<dbReference type="Pfam" id="PF00201">
    <property type="entry name" value="UDPGT"/>
    <property type="match status" value="1"/>
</dbReference>
<evidence type="ECO:0000256" key="3">
    <source>
        <dbReference type="ARBA" id="ARBA00012544"/>
    </source>
</evidence>
<keyword evidence="6" id="KW-0812">Transmembrane</keyword>
<accession>A0A4X1TL78</accession>
<keyword evidence="7 14" id="KW-0732">Signal</keyword>
<dbReference type="FunFam" id="3.40.50.2000:FF:000001">
    <property type="entry name" value="UDP-glucuronosyltransferase"/>
    <property type="match status" value="1"/>
</dbReference>
<reference evidence="15" key="2">
    <citation type="submission" date="2025-08" db="UniProtKB">
        <authorList>
            <consortium name="Ensembl"/>
        </authorList>
    </citation>
    <scope>IDENTIFICATION</scope>
</reference>
<organism evidence="15 16">
    <name type="scientific">Sus scrofa</name>
    <name type="common">Pig</name>
    <dbReference type="NCBI Taxonomy" id="9823"/>
    <lineage>
        <taxon>Eukaryota</taxon>
        <taxon>Metazoa</taxon>
        <taxon>Chordata</taxon>
        <taxon>Craniata</taxon>
        <taxon>Vertebrata</taxon>
        <taxon>Euteleostomi</taxon>
        <taxon>Mammalia</taxon>
        <taxon>Eutheria</taxon>
        <taxon>Laurasiatheria</taxon>
        <taxon>Artiodactyla</taxon>
        <taxon>Suina</taxon>
        <taxon>Suidae</taxon>
        <taxon>Sus</taxon>
    </lineage>
</organism>
<evidence type="ECO:0000256" key="2">
    <source>
        <dbReference type="ARBA" id="ARBA00009995"/>
    </source>
</evidence>
<evidence type="ECO:0000256" key="6">
    <source>
        <dbReference type="ARBA" id="ARBA00022692"/>
    </source>
</evidence>
<evidence type="ECO:0000256" key="7">
    <source>
        <dbReference type="ARBA" id="ARBA00022729"/>
    </source>
</evidence>
<keyword evidence="5 12" id="KW-0808">Transferase</keyword>
<dbReference type="Gene3D" id="3.40.50.2000">
    <property type="entry name" value="Glycogen Phosphorylase B"/>
    <property type="match status" value="2"/>
</dbReference>
<dbReference type="GO" id="GO:0005789">
    <property type="term" value="C:endoplasmic reticulum membrane"/>
    <property type="evidence" value="ECO:0007669"/>
    <property type="project" value="UniProtKB-SubCell"/>
</dbReference>
<feature type="compositionally biased region" description="Polar residues" evidence="13">
    <location>
        <begin position="459"/>
        <end position="476"/>
    </location>
</feature>
<dbReference type="PANTHER" id="PTHR48043:SF12">
    <property type="entry name" value="UDP-GLUCURONOSYLTRANSFERASE 2B4"/>
    <property type="match status" value="1"/>
</dbReference>
<protein>
    <recommendedName>
        <fullName evidence="3">glucuronosyltransferase</fullName>
        <ecNumber evidence="3">2.4.1.17</ecNumber>
    </recommendedName>
</protein>
<keyword evidence="9" id="KW-1133">Transmembrane helix</keyword>
<evidence type="ECO:0000256" key="4">
    <source>
        <dbReference type="ARBA" id="ARBA00022676"/>
    </source>
</evidence>
<dbReference type="AlphaFoldDB" id="A0A4X1TL78"/>
<dbReference type="SUPFAM" id="SSF53756">
    <property type="entry name" value="UDP-Glycosyltransferase/glycogen phosphorylase"/>
    <property type="match status" value="1"/>
</dbReference>
<proteinExistence type="inferred from homology"/>
<reference evidence="16" key="1">
    <citation type="submission" date="2017-08" db="EMBL/GenBank/DDBJ databases">
        <title>USMARCv1.0.</title>
        <authorList>
            <person name="Hannum G.I."/>
            <person name="Koren S."/>
            <person name="Schroeder S.G."/>
            <person name="Chin S.C."/>
            <person name="Nonneman D.J."/>
            <person name="Becker S.A."/>
            <person name="Rosen B.D."/>
            <person name="Bickhart D.M."/>
            <person name="Putnam N.H."/>
            <person name="Green R.E."/>
            <person name="Tuggle C.K."/>
            <person name="Liu H."/>
            <person name="Rohrer G.A."/>
            <person name="Warr A."/>
            <person name="Hall R."/>
            <person name="Kim K."/>
            <person name="Hume D.A."/>
            <person name="Talbot R."/>
            <person name="Chow W."/>
            <person name="Howe K."/>
            <person name="Schwartz A.S."/>
            <person name="Watson M."/>
            <person name="Archibald A.L."/>
            <person name="Phillippy A.M."/>
            <person name="Smith T.P.L."/>
        </authorList>
    </citation>
    <scope>NUCLEOTIDE SEQUENCE [LARGE SCALE GENOMIC DNA]</scope>
</reference>
<evidence type="ECO:0000256" key="9">
    <source>
        <dbReference type="ARBA" id="ARBA00022989"/>
    </source>
</evidence>
<evidence type="ECO:0000256" key="1">
    <source>
        <dbReference type="ARBA" id="ARBA00004389"/>
    </source>
</evidence>
<dbReference type="InterPro" id="IPR002213">
    <property type="entry name" value="UDP_glucos_trans"/>
</dbReference>
<keyword evidence="11" id="KW-0325">Glycoprotein</keyword>
<feature type="chain" id="PRO_5021496152" description="glucuronosyltransferase" evidence="14">
    <location>
        <begin position="22"/>
        <end position="562"/>
    </location>
</feature>
<evidence type="ECO:0000313" key="15">
    <source>
        <dbReference type="Ensembl" id="ENSSSCP00070015899.1"/>
    </source>
</evidence>
<dbReference type="InterPro" id="IPR050271">
    <property type="entry name" value="UDP-glycosyltransferase"/>
</dbReference>
<feature type="region of interest" description="Disordered" evidence="13">
    <location>
        <begin position="453"/>
        <end position="485"/>
    </location>
</feature>
<evidence type="ECO:0000256" key="12">
    <source>
        <dbReference type="RuleBase" id="RU003718"/>
    </source>
</evidence>
<sequence length="562" mass="63387">MSLKWLSLLLLLQLTCYFSSGRCGKVLVWPMEYSHWINMKIILEELVTRGHEVTVLKSSAAILVDPNKSPTIKFESFPASVSQEDYENFFQQLLTEWIQGAKHSFWTKITTAQNIFSGLSDVSLKICKDAVLNKKLMTKLQESRFDVILADPILPCAELVAEILNIPLVYSLRFSPGYSIEKFGGKLPFPPSYVPVVMSELSDHMTFTERVKNMLYVVFLDFWFQTFNEKKWNQFYSEALGRPTTLFETMGKADMWLIRNYWDFEFPRPLLPNFEFIGGFHCKPAKPLPKEMEEFVQSAGEHGIVLFTLGSMISNMTEERANTIASAFAQIPQKVLWKYEGKKPDTLGPNTRLYKWIPQNDLLGHPQTKAFITHGGANGIFEAIYHGVPMVGIPLFADQPDNIAHMTVKGAAVRLDLDTVSTTDLVNALKQVINNPFYKENVMRLSTIQHDQPVKPWTGRSSGSSLSCATKEPSTCGQQPTTSPGTSTTLWMSLGSCWPVWQRLHLPSQGVVCFVAGSWLMQERKQKGIAVSEARSGYGPVDRTLPFIPAGRRSVPYPKFPG</sequence>
<dbReference type="EC" id="2.4.1.17" evidence="3"/>
<dbReference type="Ensembl" id="ENSSSCT00070019132.1">
    <property type="protein sequence ID" value="ENSSSCP00070015899.1"/>
    <property type="gene ID" value="ENSSSCG00070009861.1"/>
</dbReference>